<proteinExistence type="inferred from homology"/>
<evidence type="ECO:0000313" key="15">
    <source>
        <dbReference type="Proteomes" id="UP001217582"/>
    </source>
</evidence>
<evidence type="ECO:0000256" key="6">
    <source>
        <dbReference type="ARBA" id="ARBA00022833"/>
    </source>
</evidence>
<keyword evidence="15" id="KW-1185">Reference proteome</keyword>
<evidence type="ECO:0000256" key="12">
    <source>
        <dbReference type="SAM" id="MobiDB-lite"/>
    </source>
</evidence>
<dbReference type="GO" id="GO:0008270">
    <property type="term" value="F:zinc ion binding"/>
    <property type="evidence" value="ECO:0007669"/>
    <property type="project" value="UniProtKB-KW"/>
</dbReference>
<organism evidence="14 15">
    <name type="scientific">Malassezia arunalokei</name>
    <dbReference type="NCBI Taxonomy" id="1514897"/>
    <lineage>
        <taxon>Eukaryota</taxon>
        <taxon>Fungi</taxon>
        <taxon>Dikarya</taxon>
        <taxon>Basidiomycota</taxon>
        <taxon>Ustilaginomycotina</taxon>
        <taxon>Malasseziomycetes</taxon>
        <taxon>Malasseziales</taxon>
        <taxon>Malasseziaceae</taxon>
        <taxon>Malassezia</taxon>
    </lineage>
</organism>
<keyword evidence="4" id="KW-0479">Metal-binding</keyword>
<evidence type="ECO:0000256" key="11">
    <source>
        <dbReference type="ARBA" id="ARBA00040751"/>
    </source>
</evidence>
<keyword evidence="3" id="KW-0813">Transport</keyword>
<dbReference type="Proteomes" id="UP001217582">
    <property type="component" value="Chromosome 2"/>
</dbReference>
<dbReference type="GO" id="GO:0005743">
    <property type="term" value="C:mitochondrial inner membrane"/>
    <property type="evidence" value="ECO:0007669"/>
    <property type="project" value="UniProtKB-SubCell"/>
</dbReference>
<dbReference type="GO" id="GO:0006974">
    <property type="term" value="P:DNA damage response"/>
    <property type="evidence" value="ECO:0007669"/>
    <property type="project" value="TreeGrafter"/>
</dbReference>
<comment type="similarity">
    <text evidence="10">Belongs to the peptidase M16 family. UQCRC2/QCR2 subfamily.</text>
</comment>
<gene>
    <name evidence="14" type="primary">QCR2</name>
    <name evidence="14" type="ORF">MARU1_000781</name>
</gene>
<feature type="domain" description="DNA/RNA-binding protein Kin17 WH-like" evidence="13">
    <location>
        <begin position="29"/>
        <end position="159"/>
    </location>
</feature>
<dbReference type="InterPro" id="IPR011765">
    <property type="entry name" value="Pept_M16_N"/>
</dbReference>
<dbReference type="PANTHER" id="PTHR12805:SF0">
    <property type="entry name" value="DNA_RNA-BINDING PROTEIN KIN17"/>
    <property type="match status" value="1"/>
</dbReference>
<dbReference type="InterPro" id="IPR038254">
    <property type="entry name" value="KIN17_WH-like_sf"/>
</dbReference>
<dbReference type="GO" id="GO:0006260">
    <property type="term" value="P:DNA replication"/>
    <property type="evidence" value="ECO:0007669"/>
    <property type="project" value="TreeGrafter"/>
</dbReference>
<dbReference type="InterPro" id="IPR011249">
    <property type="entry name" value="Metalloenz_LuxS/M16"/>
</dbReference>
<evidence type="ECO:0000256" key="7">
    <source>
        <dbReference type="ARBA" id="ARBA00022946"/>
    </source>
</evidence>
<sequence>MGRAEAGTPYACRDANGYKCHIESEAHMRQLTAAMGEGGQRAGKVVHDYSSQFQHEFVALLRQRFGTRRVLANQVYQEYIQDRHHVHMNATRWVSLSEFVKFLGRAGIAKVEGSELGWFISWVDNSSNARARQDAIKKMDRAKMDDEQRSRRELDKQIRRAQEQCAAPQAPAPTPLPSNDASNGLPQSNNGGPVKLSLSISKPVSTSTTASHTPAPTESAPAASSIFSKRVNPLKAASKENAALSAITPTHNKRPPPAHMGAAERIKMEEQSRKRTTGPTMQPGIKRVQASLIASAMYMPRSSSSVLRTAPAQIRAAAGTRSLSSGAPSIPLAALNESAPVASLTVAVRAGSRFESEAGVAHAIKNFAFKSTKDRSALRIVREAELNGGVLSASLSREHLFLTAEFLKGDEAHFADLLAEVVGNHKYCRHEFNEEVVPSLAADAEQAAQDPVVLGLDALFSAAYRGRGVGSSLFASPSSPITVEAVRAFAAQAMNASNIAIVSSGLSQDKLRSLASTSFVRVPAGSALQAAPSKYFGGDYRAALTDAHGHALPNDHFFMAFEGASRANAAPLSVLEALLGGGASVKWSAGLSPLSQIRDAKAQAFHSALEDTGLFGIHIAAPSAKVADAAKTAAQALKAAADSVSSEDVQRAVAKAKFVLAQDFEGSRVAGHESVAARLLGSSASSLESELDSLSSVKAADVSSAAQALLKGKPSSVALGNVKQLPYADELF</sequence>
<evidence type="ECO:0000256" key="9">
    <source>
        <dbReference type="ARBA" id="ARBA00023128"/>
    </source>
</evidence>
<comment type="similarity">
    <text evidence="2">Belongs to the KIN17 family.</text>
</comment>
<feature type="compositionally biased region" description="Basic and acidic residues" evidence="12">
    <location>
        <begin position="138"/>
        <end position="162"/>
    </location>
</feature>
<dbReference type="GO" id="GO:0003690">
    <property type="term" value="F:double-stranded DNA binding"/>
    <property type="evidence" value="ECO:0007669"/>
    <property type="project" value="TreeGrafter"/>
</dbReference>
<accession>A0AAJ5YX45</accession>
<evidence type="ECO:0000256" key="2">
    <source>
        <dbReference type="ARBA" id="ARBA00008517"/>
    </source>
</evidence>
<evidence type="ECO:0000256" key="10">
    <source>
        <dbReference type="ARBA" id="ARBA00038146"/>
    </source>
</evidence>
<dbReference type="InterPro" id="IPR019447">
    <property type="entry name" value="DNA/RNA-bd_Kin17_WH-like_dom"/>
</dbReference>
<dbReference type="GO" id="GO:0005634">
    <property type="term" value="C:nucleus"/>
    <property type="evidence" value="ECO:0007669"/>
    <property type="project" value="TreeGrafter"/>
</dbReference>
<dbReference type="InterPro" id="IPR007863">
    <property type="entry name" value="Peptidase_M16_C"/>
</dbReference>
<dbReference type="Gene3D" id="3.30.830.10">
    <property type="entry name" value="Metalloenzyme, LuxS/M16 peptidase-like"/>
    <property type="match status" value="2"/>
</dbReference>
<dbReference type="PANTHER" id="PTHR12805">
    <property type="entry name" value="KIN17 KIN, ANTIGENIC DETERMINANT OF RECA PROTEIN HOMOLOG"/>
    <property type="match status" value="1"/>
</dbReference>
<dbReference type="Pfam" id="PF00675">
    <property type="entry name" value="Peptidase_M16"/>
    <property type="match status" value="1"/>
</dbReference>
<evidence type="ECO:0000259" key="13">
    <source>
        <dbReference type="SMART" id="SM01253"/>
    </source>
</evidence>
<feature type="region of interest" description="Disordered" evidence="12">
    <location>
        <begin position="138"/>
        <end position="224"/>
    </location>
</feature>
<dbReference type="FunFam" id="3.30.830.10:FF:000021">
    <property type="entry name" value="Cytochrome b-c1 complex subunit 2"/>
    <property type="match status" value="1"/>
</dbReference>
<name>A0AAJ5YX45_9BASI</name>
<feature type="compositionally biased region" description="Polar residues" evidence="12">
    <location>
        <begin position="179"/>
        <end position="191"/>
    </location>
</feature>
<keyword evidence="5" id="KW-0863">Zinc-finger</keyword>
<evidence type="ECO:0000313" key="14">
    <source>
        <dbReference type="EMBL" id="WFD14775.1"/>
    </source>
</evidence>
<dbReference type="FunFam" id="1.10.10.2030:FF:000001">
    <property type="entry name" value="DNA/RNA-binding protein KIN17, putative"/>
    <property type="match status" value="1"/>
</dbReference>
<evidence type="ECO:0000256" key="5">
    <source>
        <dbReference type="ARBA" id="ARBA00022771"/>
    </source>
</evidence>
<dbReference type="AlphaFoldDB" id="A0AAJ5YX45"/>
<dbReference type="InterPro" id="IPR037321">
    <property type="entry name" value="KIN17-like"/>
</dbReference>
<keyword evidence="9" id="KW-0496">Mitochondrion</keyword>
<keyword evidence="6" id="KW-0862">Zinc</keyword>
<evidence type="ECO:0000256" key="4">
    <source>
        <dbReference type="ARBA" id="ARBA00022723"/>
    </source>
</evidence>
<dbReference type="SMART" id="SM01253">
    <property type="entry name" value="Kin17_mid"/>
    <property type="match status" value="1"/>
</dbReference>
<dbReference type="InterPro" id="IPR056767">
    <property type="entry name" value="C2H2-Znf_KIN17"/>
</dbReference>
<dbReference type="EMBL" id="CP119917">
    <property type="protein sequence ID" value="WFD14775.1"/>
    <property type="molecule type" value="Genomic_DNA"/>
</dbReference>
<dbReference type="Pfam" id="PF10357">
    <property type="entry name" value="WH_KIN17"/>
    <property type="match status" value="1"/>
</dbReference>
<dbReference type="Pfam" id="PF25095">
    <property type="entry name" value="C2H2-zf_KIN17"/>
    <property type="match status" value="1"/>
</dbReference>
<keyword evidence="7" id="KW-0809">Transit peptide</keyword>
<evidence type="ECO:0000256" key="1">
    <source>
        <dbReference type="ARBA" id="ARBA00004443"/>
    </source>
</evidence>
<dbReference type="Gene3D" id="1.10.10.2030">
    <property type="entry name" value="DNA/RNA-binding protein Kin17, conserved domain"/>
    <property type="match status" value="1"/>
</dbReference>
<evidence type="ECO:0000256" key="8">
    <source>
        <dbReference type="ARBA" id="ARBA00022982"/>
    </source>
</evidence>
<dbReference type="SUPFAM" id="SSF63411">
    <property type="entry name" value="LuxS/MPP-like metallohydrolase"/>
    <property type="match status" value="2"/>
</dbReference>
<dbReference type="FunFam" id="3.30.830.10:FF:000039">
    <property type="entry name" value="Ubiquinol-cytochrome c reductase core subunit 2"/>
    <property type="match status" value="1"/>
</dbReference>
<keyword evidence="8" id="KW-0249">Electron transport</keyword>
<protein>
    <recommendedName>
        <fullName evidence="11">Cytochrome b-c1 complex subunit 2, mitochondrial</fullName>
    </recommendedName>
</protein>
<dbReference type="Pfam" id="PF05193">
    <property type="entry name" value="Peptidase_M16_C"/>
    <property type="match status" value="1"/>
</dbReference>
<feature type="compositionally biased region" description="Low complexity" evidence="12">
    <location>
        <begin position="205"/>
        <end position="224"/>
    </location>
</feature>
<evidence type="ECO:0000256" key="3">
    <source>
        <dbReference type="ARBA" id="ARBA00022660"/>
    </source>
</evidence>
<comment type="subcellular location">
    <subcellularLocation>
        <location evidence="1">Mitochondrion inner membrane</location>
        <topology evidence="1">Peripheral membrane protein</topology>
        <orientation evidence="1">Matrix side</orientation>
    </subcellularLocation>
</comment>
<reference evidence="14 15" key="1">
    <citation type="submission" date="2023-03" db="EMBL/GenBank/DDBJ databases">
        <title>Mating type loci evolution in Malassezia.</title>
        <authorList>
            <person name="Coelho M.A."/>
        </authorList>
    </citation>
    <scope>NUCLEOTIDE SEQUENCE [LARGE SCALE GENOMIC DNA]</scope>
    <source>
        <strain evidence="14 15">CBS 13387</strain>
    </source>
</reference>
<keyword evidence="3" id="KW-0679">Respiratory chain</keyword>